<evidence type="ECO:0000256" key="4">
    <source>
        <dbReference type="ARBA" id="ARBA00023136"/>
    </source>
</evidence>
<dbReference type="RefSeq" id="WP_018661185.1">
    <property type="nucleotide sequence ID" value="NZ_HF952018.1"/>
</dbReference>
<evidence type="ECO:0000256" key="3">
    <source>
        <dbReference type="ARBA" id="ARBA00022989"/>
    </source>
</evidence>
<comment type="caution">
    <text evidence="7">The sequence shown here is derived from an EMBL/GenBank/DDBJ whole genome shotgun (WGS) entry which is preliminary data.</text>
</comment>
<dbReference type="InterPro" id="IPR051533">
    <property type="entry name" value="WaaL-like"/>
</dbReference>
<gene>
    <name evidence="7" type="ORF">TCEL_01664</name>
</gene>
<keyword evidence="3 5" id="KW-1133">Transmembrane helix</keyword>
<reference evidence="7" key="1">
    <citation type="submission" date="2013-03" db="EMBL/GenBank/DDBJ databases">
        <title>Draft genome sequence of the hydrogen-ethanol-producing anaerobic alkalithermophilic Caloramator celere.</title>
        <authorList>
            <person name="Ciranna A."/>
            <person name="Larjo A."/>
            <person name="Kivisto A."/>
            <person name="Santala V."/>
            <person name="Roos C."/>
            <person name="Karp M."/>
        </authorList>
    </citation>
    <scope>NUCLEOTIDE SEQUENCE [LARGE SCALE GENOMIC DNA]</scope>
    <source>
        <strain evidence="7">DSM 8682</strain>
    </source>
</reference>
<feature type="transmembrane region" description="Helical" evidence="5">
    <location>
        <begin position="382"/>
        <end position="400"/>
    </location>
</feature>
<sequence>MTRKNILSVFLYMFLFWVPILPIKEKIKGIPISADFFFGSIILILFIILYLKDIYRFEFFKDKLIKRLTVLSILFILFSVFSITYAKNKSIVVSETLRFTEYILLFIACIYFIEKDNAKRGFIVFNISMLISAFYGLIQFVLNKSEFKDSILLFGRGRVYSTFVNPNYYGAAINLIIYYFIINLIEDEKNKIINISIILLYLINLILTLTRGSWFGFIIGLIVISMLKYRRLLFSIPFGLFLVVLIPSLRARFISTFDLTNLTNSERLKLWKTGYLMFRDHVLTGVGNGNYLYRYAEYIKKYPELNLGRSQFSVHNSYLKMFAELGVFGGLLFIFIYGILVFMNYKVYKHTKIEKLKNLALANLAFWGAYLFQNFFNNLMFIPQLNVFAWVLTAIVYKLYLIEGREVNGEGTI</sequence>
<evidence type="ECO:0000313" key="7">
    <source>
        <dbReference type="EMBL" id="CDF57750.1"/>
    </source>
</evidence>
<feature type="transmembrane region" description="Helical" evidence="5">
    <location>
        <begin position="232"/>
        <end position="253"/>
    </location>
</feature>
<keyword evidence="8" id="KW-1185">Reference proteome</keyword>
<feature type="transmembrane region" description="Helical" evidence="5">
    <location>
        <begin position="197"/>
        <end position="226"/>
    </location>
</feature>
<evidence type="ECO:0000256" key="5">
    <source>
        <dbReference type="SAM" id="Phobius"/>
    </source>
</evidence>
<organism evidence="7 8">
    <name type="scientific">Thermobrachium celere DSM 8682</name>
    <dbReference type="NCBI Taxonomy" id="941824"/>
    <lineage>
        <taxon>Bacteria</taxon>
        <taxon>Bacillati</taxon>
        <taxon>Bacillota</taxon>
        <taxon>Clostridia</taxon>
        <taxon>Eubacteriales</taxon>
        <taxon>Clostridiaceae</taxon>
        <taxon>Thermobrachium</taxon>
    </lineage>
</organism>
<evidence type="ECO:0000259" key="6">
    <source>
        <dbReference type="Pfam" id="PF04932"/>
    </source>
</evidence>
<accession>R7RR60</accession>
<dbReference type="InterPro" id="IPR007016">
    <property type="entry name" value="O-antigen_ligase-rel_domated"/>
</dbReference>
<feature type="transmembrane region" description="Helical" evidence="5">
    <location>
        <begin position="121"/>
        <end position="142"/>
    </location>
</feature>
<dbReference type="PANTHER" id="PTHR37422:SF23">
    <property type="entry name" value="TEICHURONIC ACID BIOSYNTHESIS PROTEIN TUAE"/>
    <property type="match status" value="1"/>
</dbReference>
<proteinExistence type="predicted"/>
<dbReference type="PANTHER" id="PTHR37422">
    <property type="entry name" value="TEICHURONIC ACID BIOSYNTHESIS PROTEIN TUAE"/>
    <property type="match status" value="1"/>
</dbReference>
<protein>
    <recommendedName>
        <fullName evidence="6">O-antigen ligase-related domain-containing protein</fullName>
    </recommendedName>
</protein>
<dbReference type="EMBL" id="CAVN010000090">
    <property type="protein sequence ID" value="CDF57750.1"/>
    <property type="molecule type" value="Genomic_DNA"/>
</dbReference>
<evidence type="ECO:0000256" key="2">
    <source>
        <dbReference type="ARBA" id="ARBA00022692"/>
    </source>
</evidence>
<dbReference type="Proteomes" id="UP000014923">
    <property type="component" value="Unassembled WGS sequence"/>
</dbReference>
<dbReference type="HOGENOM" id="CLU_033061_0_0_9"/>
<feature type="transmembrane region" description="Helical" evidence="5">
    <location>
        <begin position="325"/>
        <end position="347"/>
    </location>
</feature>
<feature type="transmembrane region" description="Helical" evidence="5">
    <location>
        <begin position="168"/>
        <end position="185"/>
    </location>
</feature>
<keyword evidence="2 5" id="KW-0812">Transmembrane</keyword>
<feature type="transmembrane region" description="Helical" evidence="5">
    <location>
        <begin position="97"/>
        <end position="114"/>
    </location>
</feature>
<dbReference type="eggNOG" id="COG3307">
    <property type="taxonomic scope" value="Bacteria"/>
</dbReference>
<dbReference type="AlphaFoldDB" id="R7RR60"/>
<feature type="domain" description="O-antigen ligase-related" evidence="6">
    <location>
        <begin position="198"/>
        <end position="334"/>
    </location>
</feature>
<feature type="transmembrane region" description="Helical" evidence="5">
    <location>
        <begin position="32"/>
        <end position="52"/>
    </location>
</feature>
<evidence type="ECO:0000256" key="1">
    <source>
        <dbReference type="ARBA" id="ARBA00004141"/>
    </source>
</evidence>
<feature type="transmembrane region" description="Helical" evidence="5">
    <location>
        <begin position="64"/>
        <end position="85"/>
    </location>
</feature>
<feature type="transmembrane region" description="Helical" evidence="5">
    <location>
        <begin position="359"/>
        <end position="376"/>
    </location>
</feature>
<name>R7RR60_9CLOT</name>
<dbReference type="GO" id="GO:0016020">
    <property type="term" value="C:membrane"/>
    <property type="evidence" value="ECO:0007669"/>
    <property type="project" value="UniProtKB-SubCell"/>
</dbReference>
<comment type="subcellular location">
    <subcellularLocation>
        <location evidence="1">Membrane</location>
        <topology evidence="1">Multi-pass membrane protein</topology>
    </subcellularLocation>
</comment>
<evidence type="ECO:0000313" key="8">
    <source>
        <dbReference type="Proteomes" id="UP000014923"/>
    </source>
</evidence>
<dbReference type="Pfam" id="PF04932">
    <property type="entry name" value="Wzy_C"/>
    <property type="match status" value="1"/>
</dbReference>
<keyword evidence="4 5" id="KW-0472">Membrane</keyword>